<sequence>FLYIHRSWERDKHSLGKILDYFRDLRHPCQILIFPEGTDFSPANKKRSDEYAAERHLERYDHVLHPKTTGFVFLAQRMRQNGQLDAVYDITVAYPKSLPQSEADMARGIFPEEVYFRVKRHALSSLPESDIELRHWLTELWRDKEEALRQFYAEYTSDSSSTKNLLHEFRHFGAHSSAVHHCRVGEPNLGSCCLPRAGCTCAAPPSNALYLALFSWTALSILTVCALAISPAARLWVAAHTALFVSLSIFTDGLQNFEVYLYRAKRALFRSTWLKRK</sequence>
<reference evidence="6" key="2">
    <citation type="submission" date="2017-10" db="EMBL/GenBank/DDBJ databases">
        <title>Ladona fulva Genome sequencing and assembly.</title>
        <authorList>
            <person name="Murali S."/>
            <person name="Richards S."/>
            <person name="Bandaranaike D."/>
            <person name="Bellair M."/>
            <person name="Blankenburg K."/>
            <person name="Chao H."/>
            <person name="Dinh H."/>
            <person name="Doddapaneni H."/>
            <person name="Dugan-Rocha S."/>
            <person name="Elkadiri S."/>
            <person name="Gnanaolivu R."/>
            <person name="Hernandez B."/>
            <person name="Skinner E."/>
            <person name="Javaid M."/>
            <person name="Lee S."/>
            <person name="Li M."/>
            <person name="Ming W."/>
            <person name="Munidasa M."/>
            <person name="Muniz J."/>
            <person name="Nguyen L."/>
            <person name="Hughes D."/>
            <person name="Osuji N."/>
            <person name="Pu L.-L."/>
            <person name="Puazo M."/>
            <person name="Qu C."/>
            <person name="Quiroz J."/>
            <person name="Raj R."/>
            <person name="Weissenberger G."/>
            <person name="Xin Y."/>
            <person name="Zou X."/>
            <person name="Han Y."/>
            <person name="Worley K."/>
            <person name="Muzny D."/>
            <person name="Gibbs R."/>
        </authorList>
    </citation>
    <scope>NUCLEOTIDE SEQUENCE</scope>
    <source>
        <strain evidence="6">Sampled in the wild</strain>
    </source>
</reference>
<dbReference type="Pfam" id="PF16076">
    <property type="entry name" value="Acyltransf_C"/>
    <property type="match status" value="1"/>
</dbReference>
<dbReference type="Proteomes" id="UP000792457">
    <property type="component" value="Unassembled WGS sequence"/>
</dbReference>
<dbReference type="AlphaFoldDB" id="A0A8K0KGL8"/>
<accession>A0A8K0KGL8</accession>
<keyword evidence="4" id="KW-0472">Membrane</keyword>
<evidence type="ECO:0000256" key="2">
    <source>
        <dbReference type="ARBA" id="ARBA00022679"/>
    </source>
</evidence>
<feature type="transmembrane region" description="Helical" evidence="4">
    <location>
        <begin position="235"/>
        <end position="254"/>
    </location>
</feature>
<evidence type="ECO:0000313" key="6">
    <source>
        <dbReference type="EMBL" id="KAG8231958.1"/>
    </source>
</evidence>
<keyword evidence="7" id="KW-1185">Reference proteome</keyword>
<dbReference type="GO" id="GO:0016746">
    <property type="term" value="F:acyltransferase activity"/>
    <property type="evidence" value="ECO:0007669"/>
    <property type="project" value="UniProtKB-KW"/>
</dbReference>
<dbReference type="EMBL" id="KZ308584">
    <property type="protein sequence ID" value="KAG8231958.1"/>
    <property type="molecule type" value="Genomic_DNA"/>
</dbReference>
<dbReference type="PANTHER" id="PTHR10983">
    <property type="entry name" value="1-ACYLGLYCEROL-3-PHOSPHATE ACYLTRANSFERASE-RELATED"/>
    <property type="match status" value="1"/>
</dbReference>
<evidence type="ECO:0000313" key="7">
    <source>
        <dbReference type="Proteomes" id="UP000792457"/>
    </source>
</evidence>
<keyword evidence="4" id="KW-0812">Transmembrane</keyword>
<keyword evidence="2" id="KW-0808">Transferase</keyword>
<feature type="non-terminal residue" evidence="6">
    <location>
        <position position="277"/>
    </location>
</feature>
<dbReference type="OrthoDB" id="186786at2759"/>
<evidence type="ECO:0000256" key="1">
    <source>
        <dbReference type="ARBA" id="ARBA00008655"/>
    </source>
</evidence>
<keyword evidence="4" id="KW-1133">Transmembrane helix</keyword>
<feature type="domain" description="Acyltransferase C-terminal" evidence="5">
    <location>
        <begin position="108"/>
        <end position="156"/>
    </location>
</feature>
<comment type="similarity">
    <text evidence="1">Belongs to the 1-acyl-sn-glycerol-3-phosphate acyltransferase family.</text>
</comment>
<name>A0A8K0KGL8_LADFU</name>
<gene>
    <name evidence="6" type="ORF">J437_LFUL008878</name>
</gene>
<dbReference type="GO" id="GO:0005783">
    <property type="term" value="C:endoplasmic reticulum"/>
    <property type="evidence" value="ECO:0007669"/>
    <property type="project" value="TreeGrafter"/>
</dbReference>
<reference evidence="6" key="1">
    <citation type="submission" date="2013-04" db="EMBL/GenBank/DDBJ databases">
        <authorList>
            <person name="Qu J."/>
            <person name="Murali S.C."/>
            <person name="Bandaranaike D."/>
            <person name="Bellair M."/>
            <person name="Blankenburg K."/>
            <person name="Chao H."/>
            <person name="Dinh H."/>
            <person name="Doddapaneni H."/>
            <person name="Downs B."/>
            <person name="Dugan-Rocha S."/>
            <person name="Elkadiri S."/>
            <person name="Gnanaolivu R.D."/>
            <person name="Hernandez B."/>
            <person name="Javaid M."/>
            <person name="Jayaseelan J.C."/>
            <person name="Lee S."/>
            <person name="Li M."/>
            <person name="Ming W."/>
            <person name="Munidasa M."/>
            <person name="Muniz J."/>
            <person name="Nguyen L."/>
            <person name="Ongeri F."/>
            <person name="Osuji N."/>
            <person name="Pu L.-L."/>
            <person name="Puazo M."/>
            <person name="Qu C."/>
            <person name="Quiroz J."/>
            <person name="Raj R."/>
            <person name="Weissenberger G."/>
            <person name="Xin Y."/>
            <person name="Zou X."/>
            <person name="Han Y."/>
            <person name="Richards S."/>
            <person name="Worley K."/>
            <person name="Muzny D."/>
            <person name="Gibbs R."/>
        </authorList>
    </citation>
    <scope>NUCLEOTIDE SEQUENCE</scope>
    <source>
        <strain evidence="6">Sampled in the wild</strain>
    </source>
</reference>
<keyword evidence="3" id="KW-0012">Acyltransferase</keyword>
<dbReference type="PANTHER" id="PTHR10983:SF16">
    <property type="entry name" value="LYSOCARDIOLIPIN ACYLTRANSFERASE 1"/>
    <property type="match status" value="1"/>
</dbReference>
<protein>
    <recommendedName>
        <fullName evidence="5">Acyltransferase C-terminal domain-containing protein</fullName>
    </recommendedName>
</protein>
<evidence type="ECO:0000259" key="5">
    <source>
        <dbReference type="Pfam" id="PF16076"/>
    </source>
</evidence>
<feature type="transmembrane region" description="Helical" evidence="4">
    <location>
        <begin position="208"/>
        <end position="229"/>
    </location>
</feature>
<organism evidence="6 7">
    <name type="scientific">Ladona fulva</name>
    <name type="common">Scarce chaser dragonfly</name>
    <name type="synonym">Libellula fulva</name>
    <dbReference type="NCBI Taxonomy" id="123851"/>
    <lineage>
        <taxon>Eukaryota</taxon>
        <taxon>Metazoa</taxon>
        <taxon>Ecdysozoa</taxon>
        <taxon>Arthropoda</taxon>
        <taxon>Hexapoda</taxon>
        <taxon>Insecta</taxon>
        <taxon>Pterygota</taxon>
        <taxon>Palaeoptera</taxon>
        <taxon>Odonata</taxon>
        <taxon>Epiprocta</taxon>
        <taxon>Anisoptera</taxon>
        <taxon>Libelluloidea</taxon>
        <taxon>Libellulidae</taxon>
        <taxon>Ladona</taxon>
    </lineage>
</organism>
<dbReference type="InterPro" id="IPR032098">
    <property type="entry name" value="Acyltransf_C"/>
</dbReference>
<proteinExistence type="inferred from homology"/>
<evidence type="ECO:0000256" key="4">
    <source>
        <dbReference type="SAM" id="Phobius"/>
    </source>
</evidence>
<dbReference type="CDD" id="cd07990">
    <property type="entry name" value="LPLAT_LCLAT1-like"/>
    <property type="match status" value="1"/>
</dbReference>
<dbReference type="GO" id="GO:0036149">
    <property type="term" value="P:phosphatidylinositol acyl-chain remodeling"/>
    <property type="evidence" value="ECO:0007669"/>
    <property type="project" value="TreeGrafter"/>
</dbReference>
<evidence type="ECO:0000256" key="3">
    <source>
        <dbReference type="ARBA" id="ARBA00023315"/>
    </source>
</evidence>
<comment type="caution">
    <text evidence="6">The sequence shown here is derived from an EMBL/GenBank/DDBJ whole genome shotgun (WGS) entry which is preliminary data.</text>
</comment>